<protein>
    <submittedName>
        <fullName evidence="3">Uncharacterized protein</fullName>
    </submittedName>
</protein>
<reference evidence="3 4" key="1">
    <citation type="journal article" date="2013" name="Proc. Natl. Acad. Sci. U.S.A.">
        <title>The king cobra genome reveals dynamic gene evolution and adaptation in the snake venom system.</title>
        <authorList>
            <person name="Vonk F.J."/>
            <person name="Casewell N.R."/>
            <person name="Henkel C.V."/>
            <person name="Heimberg A.M."/>
            <person name="Jansen H.J."/>
            <person name="McCleary R.J."/>
            <person name="Kerkkamp H.M."/>
            <person name="Vos R.A."/>
            <person name="Guerreiro I."/>
            <person name="Calvete J.J."/>
            <person name="Wuster W."/>
            <person name="Woods A.E."/>
            <person name="Logan J.M."/>
            <person name="Harrison R.A."/>
            <person name="Castoe T.A."/>
            <person name="de Koning A.P."/>
            <person name="Pollock D.D."/>
            <person name="Yandell M."/>
            <person name="Calderon D."/>
            <person name="Renjifo C."/>
            <person name="Currier R.B."/>
            <person name="Salgado D."/>
            <person name="Pla D."/>
            <person name="Sanz L."/>
            <person name="Hyder A.S."/>
            <person name="Ribeiro J.M."/>
            <person name="Arntzen J.W."/>
            <person name="van den Thillart G.E."/>
            <person name="Boetzer M."/>
            <person name="Pirovano W."/>
            <person name="Dirks R.P."/>
            <person name="Spaink H.P."/>
            <person name="Duboule D."/>
            <person name="McGlinn E."/>
            <person name="Kini R.M."/>
            <person name="Richardson M.K."/>
        </authorList>
    </citation>
    <scope>NUCLEOTIDE SEQUENCE</scope>
    <source>
        <tissue evidence="3">Blood</tissue>
    </source>
</reference>
<evidence type="ECO:0000313" key="4">
    <source>
        <dbReference type="Proteomes" id="UP000018936"/>
    </source>
</evidence>
<gene>
    <name evidence="3" type="ORF">L345_17798</name>
</gene>
<dbReference type="GO" id="GO:0005506">
    <property type="term" value="F:iron ion binding"/>
    <property type="evidence" value="ECO:0007669"/>
    <property type="project" value="InterPro"/>
</dbReference>
<dbReference type="AlphaFoldDB" id="V8N3Q5"/>
<organism evidence="3 4">
    <name type="scientific">Ophiophagus hannah</name>
    <name type="common">King cobra</name>
    <name type="synonym">Naja hannah</name>
    <dbReference type="NCBI Taxonomy" id="8665"/>
    <lineage>
        <taxon>Eukaryota</taxon>
        <taxon>Metazoa</taxon>
        <taxon>Chordata</taxon>
        <taxon>Craniata</taxon>
        <taxon>Vertebrata</taxon>
        <taxon>Euteleostomi</taxon>
        <taxon>Lepidosauria</taxon>
        <taxon>Squamata</taxon>
        <taxon>Bifurcata</taxon>
        <taxon>Unidentata</taxon>
        <taxon>Episquamata</taxon>
        <taxon>Toxicofera</taxon>
        <taxon>Serpentes</taxon>
        <taxon>Colubroidea</taxon>
        <taxon>Elapidae</taxon>
        <taxon>Elapinae</taxon>
        <taxon>Ophiophagus</taxon>
    </lineage>
</organism>
<proteinExistence type="inferred from homology"/>
<accession>V8N3Q5</accession>
<dbReference type="InterPro" id="IPR036396">
    <property type="entry name" value="Cyt_P450_sf"/>
</dbReference>
<comment type="similarity">
    <text evidence="1">Belongs to the cytochrome P450 family.</text>
</comment>
<dbReference type="GO" id="GO:0004497">
    <property type="term" value="F:monooxygenase activity"/>
    <property type="evidence" value="ECO:0007669"/>
    <property type="project" value="InterPro"/>
</dbReference>
<dbReference type="Pfam" id="PF00067">
    <property type="entry name" value="p450"/>
    <property type="match status" value="1"/>
</dbReference>
<evidence type="ECO:0000256" key="2">
    <source>
        <dbReference type="SAM" id="MobiDB-lite"/>
    </source>
</evidence>
<evidence type="ECO:0000256" key="1">
    <source>
        <dbReference type="ARBA" id="ARBA00010617"/>
    </source>
</evidence>
<sequence length="66" mass="7492">GTTVFINLHSVHRDESQWKFPHEFNPSNFLNAKGETKGLFRRKSGSDGALPLPHQHPEKFPAILAR</sequence>
<dbReference type="GO" id="GO:0020037">
    <property type="term" value="F:heme binding"/>
    <property type="evidence" value="ECO:0007669"/>
    <property type="project" value="InterPro"/>
</dbReference>
<feature type="region of interest" description="Disordered" evidence="2">
    <location>
        <begin position="40"/>
        <end position="66"/>
    </location>
</feature>
<dbReference type="GO" id="GO:0016705">
    <property type="term" value="F:oxidoreductase activity, acting on paired donors, with incorporation or reduction of molecular oxygen"/>
    <property type="evidence" value="ECO:0007669"/>
    <property type="project" value="InterPro"/>
</dbReference>
<comment type="caution">
    <text evidence="3">The sequence shown here is derived from an EMBL/GenBank/DDBJ whole genome shotgun (WGS) entry which is preliminary data.</text>
</comment>
<dbReference type="Proteomes" id="UP000018936">
    <property type="component" value="Unassembled WGS sequence"/>
</dbReference>
<feature type="non-terminal residue" evidence="3">
    <location>
        <position position="1"/>
    </location>
</feature>
<dbReference type="SUPFAM" id="SSF48264">
    <property type="entry name" value="Cytochrome P450"/>
    <property type="match status" value="1"/>
</dbReference>
<dbReference type="Gene3D" id="1.10.630.10">
    <property type="entry name" value="Cytochrome P450"/>
    <property type="match status" value="1"/>
</dbReference>
<dbReference type="InterPro" id="IPR001128">
    <property type="entry name" value="Cyt_P450"/>
</dbReference>
<dbReference type="EMBL" id="AZIM01020462">
    <property type="protein sequence ID" value="ETE56491.1"/>
    <property type="molecule type" value="Genomic_DNA"/>
</dbReference>
<evidence type="ECO:0000313" key="3">
    <source>
        <dbReference type="EMBL" id="ETE56491.1"/>
    </source>
</evidence>
<keyword evidence="4" id="KW-1185">Reference proteome</keyword>
<name>V8N3Q5_OPHHA</name>